<proteinExistence type="predicted"/>
<protein>
    <submittedName>
        <fullName evidence="6">Methylphosphotriester-DNA--protein-cysteine methyltransferase (N-terminal of Ada), contains Zn-binding and two AraC-type DNA-binding domains</fullName>
    </submittedName>
</protein>
<dbReference type="GO" id="GO:0043565">
    <property type="term" value="F:sequence-specific DNA binding"/>
    <property type="evidence" value="ECO:0007669"/>
    <property type="project" value="InterPro"/>
</dbReference>
<evidence type="ECO:0000256" key="4">
    <source>
        <dbReference type="ARBA" id="ARBA00023163"/>
    </source>
</evidence>
<dbReference type="PROSITE" id="PS00041">
    <property type="entry name" value="HTH_ARAC_FAMILY_1"/>
    <property type="match status" value="1"/>
</dbReference>
<dbReference type="Pfam" id="PF02311">
    <property type="entry name" value="AraC_binding"/>
    <property type="match status" value="1"/>
</dbReference>
<sequence>MSYIELRKVQAGRKVCYAPHSHRQWSLGAITRGQSTFLYRDEQYRVGEGDLVIVNPEWVHACNPIDDQPWGYLMLYVDTDWLARLRHEAGLLGRPVWEDIPTATLTHQQIYDGYCMMAQCLLDPDRALLEKQTAVVEYLTGFMQSLAGHTAAPQPKAPDNLQAVADYLKAHAATADVSLDSLCECTGFSAGYLIRSFKRHFGLTPHAYLINCRIQYAQQALKTGAPIAEAALDAGFADQPHFQRTFKRLLAATPQQYRRGSVDQQIDAAGRK</sequence>
<dbReference type="GO" id="GO:0003700">
    <property type="term" value="F:DNA-binding transcription factor activity"/>
    <property type="evidence" value="ECO:0007669"/>
    <property type="project" value="InterPro"/>
</dbReference>
<dbReference type="Gene3D" id="2.60.120.10">
    <property type="entry name" value="Jelly Rolls"/>
    <property type="match status" value="1"/>
</dbReference>
<evidence type="ECO:0000259" key="5">
    <source>
        <dbReference type="PROSITE" id="PS01124"/>
    </source>
</evidence>
<dbReference type="GO" id="GO:0032259">
    <property type="term" value="P:methylation"/>
    <property type="evidence" value="ECO:0007669"/>
    <property type="project" value="UniProtKB-KW"/>
</dbReference>
<dbReference type="AlphaFoldDB" id="A0A1H4F4P5"/>
<accession>A0A1H4F4P5</accession>
<dbReference type="GO" id="GO:0008168">
    <property type="term" value="F:methyltransferase activity"/>
    <property type="evidence" value="ECO:0007669"/>
    <property type="project" value="UniProtKB-KW"/>
</dbReference>
<reference evidence="7" key="1">
    <citation type="submission" date="2016-10" db="EMBL/GenBank/DDBJ databases">
        <authorList>
            <person name="Varghese N."/>
            <person name="Submissions S."/>
        </authorList>
    </citation>
    <scope>NUCLEOTIDE SEQUENCE [LARGE SCALE GENOMIC DNA]</scope>
    <source>
        <strain evidence="7">DSM 11526</strain>
    </source>
</reference>
<dbReference type="PROSITE" id="PS01124">
    <property type="entry name" value="HTH_ARAC_FAMILY_2"/>
    <property type="match status" value="1"/>
</dbReference>
<dbReference type="PANTHER" id="PTHR46796">
    <property type="entry name" value="HTH-TYPE TRANSCRIPTIONAL ACTIVATOR RHAS-RELATED"/>
    <property type="match status" value="1"/>
</dbReference>
<gene>
    <name evidence="6" type="ORF">SAMN02745729_11021</name>
</gene>
<dbReference type="SUPFAM" id="SSF46689">
    <property type="entry name" value="Homeodomain-like"/>
    <property type="match status" value="2"/>
</dbReference>
<dbReference type="InterPro" id="IPR037923">
    <property type="entry name" value="HTH-like"/>
</dbReference>
<dbReference type="STRING" id="1122198.SAMN02745729_11021"/>
<evidence type="ECO:0000313" key="7">
    <source>
        <dbReference type="Proteomes" id="UP000242469"/>
    </source>
</evidence>
<evidence type="ECO:0000256" key="3">
    <source>
        <dbReference type="ARBA" id="ARBA00023159"/>
    </source>
</evidence>
<keyword evidence="4" id="KW-0804">Transcription</keyword>
<dbReference type="Pfam" id="PF12833">
    <property type="entry name" value="HTH_18"/>
    <property type="match status" value="1"/>
</dbReference>
<keyword evidence="3" id="KW-0010">Activator</keyword>
<evidence type="ECO:0000256" key="2">
    <source>
        <dbReference type="ARBA" id="ARBA00023125"/>
    </source>
</evidence>
<dbReference type="InterPro" id="IPR014710">
    <property type="entry name" value="RmlC-like_jellyroll"/>
</dbReference>
<evidence type="ECO:0000313" key="6">
    <source>
        <dbReference type="EMBL" id="SEA91758.1"/>
    </source>
</evidence>
<dbReference type="InterPro" id="IPR050204">
    <property type="entry name" value="AraC_XylS_family_regulators"/>
</dbReference>
<dbReference type="EMBL" id="FNRJ01000010">
    <property type="protein sequence ID" value="SEA91758.1"/>
    <property type="molecule type" value="Genomic_DNA"/>
</dbReference>
<dbReference type="InterPro" id="IPR020449">
    <property type="entry name" value="Tscrpt_reg_AraC-type_HTH"/>
</dbReference>
<dbReference type="PANTHER" id="PTHR46796:SF2">
    <property type="entry name" value="TRANSCRIPTIONAL REGULATORY PROTEIN"/>
    <property type="match status" value="1"/>
</dbReference>
<organism evidence="6 7">
    <name type="scientific">Marinobacterium iners DSM 11526</name>
    <dbReference type="NCBI Taxonomy" id="1122198"/>
    <lineage>
        <taxon>Bacteria</taxon>
        <taxon>Pseudomonadati</taxon>
        <taxon>Pseudomonadota</taxon>
        <taxon>Gammaproteobacteria</taxon>
        <taxon>Oceanospirillales</taxon>
        <taxon>Oceanospirillaceae</taxon>
        <taxon>Marinobacterium</taxon>
    </lineage>
</organism>
<keyword evidence="6" id="KW-0489">Methyltransferase</keyword>
<dbReference type="Gene3D" id="1.10.10.60">
    <property type="entry name" value="Homeodomain-like"/>
    <property type="match status" value="2"/>
</dbReference>
<keyword evidence="6" id="KW-0808">Transferase</keyword>
<dbReference type="Proteomes" id="UP000242469">
    <property type="component" value="Unassembled WGS sequence"/>
</dbReference>
<keyword evidence="1" id="KW-0805">Transcription regulation</keyword>
<feature type="domain" description="HTH araC/xylS-type" evidence="5">
    <location>
        <begin position="162"/>
        <end position="260"/>
    </location>
</feature>
<dbReference type="InterPro" id="IPR018062">
    <property type="entry name" value="HTH_AraC-typ_CS"/>
</dbReference>
<keyword evidence="2 6" id="KW-0238">DNA-binding</keyword>
<dbReference type="SUPFAM" id="SSF51215">
    <property type="entry name" value="Regulatory protein AraC"/>
    <property type="match status" value="1"/>
</dbReference>
<evidence type="ECO:0000256" key="1">
    <source>
        <dbReference type="ARBA" id="ARBA00023015"/>
    </source>
</evidence>
<keyword evidence="7" id="KW-1185">Reference proteome</keyword>
<name>A0A1H4F4P5_9GAMM</name>
<dbReference type="InterPro" id="IPR018060">
    <property type="entry name" value="HTH_AraC"/>
</dbReference>
<dbReference type="InterPro" id="IPR009057">
    <property type="entry name" value="Homeodomain-like_sf"/>
</dbReference>
<dbReference type="PRINTS" id="PR00032">
    <property type="entry name" value="HTHARAC"/>
</dbReference>
<dbReference type="InterPro" id="IPR003313">
    <property type="entry name" value="AraC-bd"/>
</dbReference>
<dbReference type="SMART" id="SM00342">
    <property type="entry name" value="HTH_ARAC"/>
    <property type="match status" value="1"/>
</dbReference>